<organism evidence="12 13">
    <name type="scientific">Litorilinea aerophila</name>
    <dbReference type="NCBI Taxonomy" id="1204385"/>
    <lineage>
        <taxon>Bacteria</taxon>
        <taxon>Bacillati</taxon>
        <taxon>Chloroflexota</taxon>
        <taxon>Caldilineae</taxon>
        <taxon>Caldilineales</taxon>
        <taxon>Caldilineaceae</taxon>
        <taxon>Litorilinea</taxon>
    </lineage>
</organism>
<evidence type="ECO:0000256" key="8">
    <source>
        <dbReference type="ARBA" id="ARBA00025436"/>
    </source>
</evidence>
<keyword evidence="3" id="KW-0132">Cell division</keyword>
<comment type="similarity">
    <text evidence="1">Belongs to the ParA family. MinD subfamily.</text>
</comment>
<evidence type="ECO:0000313" key="13">
    <source>
        <dbReference type="Proteomes" id="UP000317371"/>
    </source>
</evidence>
<keyword evidence="7" id="KW-0131">Cell cycle</keyword>
<dbReference type="GO" id="GO:0009898">
    <property type="term" value="C:cytoplasmic side of plasma membrane"/>
    <property type="evidence" value="ECO:0007669"/>
    <property type="project" value="TreeGrafter"/>
</dbReference>
<dbReference type="Pfam" id="PF01656">
    <property type="entry name" value="CbiA"/>
    <property type="match status" value="1"/>
</dbReference>
<keyword evidence="5 10" id="KW-0067">ATP-binding</keyword>
<reference evidence="12 13" key="1">
    <citation type="submission" date="2019-06" db="EMBL/GenBank/DDBJ databases">
        <title>Genome sequence of Litorilinea aerophila BAA-2444.</title>
        <authorList>
            <person name="Maclea K.S."/>
            <person name="Maurais E.G."/>
            <person name="Iannazzi L.C."/>
        </authorList>
    </citation>
    <scope>NUCLEOTIDE SEQUENCE [LARGE SCALE GENOMIC DNA]</scope>
    <source>
        <strain evidence="12 13">ATCC BAA-2444</strain>
    </source>
</reference>
<dbReference type="InterPro" id="IPR025501">
    <property type="entry name" value="MinD_FleN"/>
</dbReference>
<dbReference type="PIRSF" id="PIRSF003092">
    <property type="entry name" value="MinD"/>
    <property type="match status" value="1"/>
</dbReference>
<dbReference type="SUPFAM" id="SSF52540">
    <property type="entry name" value="P-loop containing nucleoside triphosphate hydrolases"/>
    <property type="match status" value="1"/>
</dbReference>
<dbReference type="InterPro" id="IPR002586">
    <property type="entry name" value="CobQ/CobB/MinD/ParA_Nub-bd_dom"/>
</dbReference>
<dbReference type="GO" id="GO:0005829">
    <property type="term" value="C:cytosol"/>
    <property type="evidence" value="ECO:0007669"/>
    <property type="project" value="TreeGrafter"/>
</dbReference>
<dbReference type="InterPro" id="IPR027417">
    <property type="entry name" value="P-loop_NTPase"/>
</dbReference>
<evidence type="ECO:0000313" key="12">
    <source>
        <dbReference type="EMBL" id="TQE93812.1"/>
    </source>
</evidence>
<dbReference type="Proteomes" id="UP000317371">
    <property type="component" value="Unassembled WGS sequence"/>
</dbReference>
<keyword evidence="4 10" id="KW-0547">Nucleotide-binding</keyword>
<evidence type="ECO:0000256" key="1">
    <source>
        <dbReference type="ARBA" id="ARBA00010257"/>
    </source>
</evidence>
<dbReference type="GO" id="GO:0051782">
    <property type="term" value="P:negative regulation of cell division"/>
    <property type="evidence" value="ECO:0007669"/>
    <property type="project" value="TreeGrafter"/>
</dbReference>
<feature type="binding site" evidence="10">
    <location>
        <begin position="12"/>
        <end position="19"/>
    </location>
    <ligand>
        <name>ATP</name>
        <dbReference type="ChEBI" id="CHEBI:30616"/>
    </ligand>
</feature>
<comment type="function">
    <text evidence="8">ATPase required for the correct placement of the division site. Cell division inhibitors MinC and MinD act in concert to form an inhibitor capable of blocking formation of the polar Z ring septums. Rapidly oscillates between the poles of the cell to destabilize FtsZ filaments that have formed before they mature into polar Z rings.</text>
</comment>
<dbReference type="InterPro" id="IPR050625">
    <property type="entry name" value="ParA/MinD_ATPase"/>
</dbReference>
<name>A0A540VAQ3_9CHLR</name>
<evidence type="ECO:0000256" key="7">
    <source>
        <dbReference type="ARBA" id="ARBA00023306"/>
    </source>
</evidence>
<dbReference type="RefSeq" id="WP_141611841.1">
    <property type="nucleotide sequence ID" value="NZ_VIGC02000032.1"/>
</dbReference>
<dbReference type="NCBIfam" id="TIGR01968">
    <property type="entry name" value="minD_bact"/>
    <property type="match status" value="1"/>
</dbReference>
<dbReference type="InterPro" id="IPR010223">
    <property type="entry name" value="MinD"/>
</dbReference>
<protein>
    <recommendedName>
        <fullName evidence="2">Septum site-determining protein MinD</fullName>
    </recommendedName>
    <alternativeName>
        <fullName evidence="9">Cell division inhibitor MinD</fullName>
    </alternativeName>
</protein>
<comment type="caution">
    <text evidence="12">The sequence shown here is derived from an EMBL/GenBank/DDBJ whole genome shotgun (WGS) entry which is preliminary data.</text>
</comment>
<feature type="domain" description="CobQ/CobB/MinD/ParA nucleotide binding" evidence="11">
    <location>
        <begin position="6"/>
        <end position="219"/>
    </location>
</feature>
<evidence type="ECO:0000256" key="4">
    <source>
        <dbReference type="ARBA" id="ARBA00022741"/>
    </source>
</evidence>
<dbReference type="Gene3D" id="3.40.50.300">
    <property type="entry name" value="P-loop containing nucleotide triphosphate hydrolases"/>
    <property type="match status" value="1"/>
</dbReference>
<dbReference type="InParanoid" id="A0A540VAQ3"/>
<sequence>MPGTVITVTSGKGGVGKTTTVANVASALAMCGQRVVVVDADIGLRNLDLVMGLESRIIYDLVDVVEGRCSLQDALVRDPRQESLYLLPAAQTRDKSDVGVDQMVAICKSLAKVADYVLVDSPAGIEHGFNSAVAPADRVLIVTTSDVSALRDADKVIYLLERDWNKPPGLVVNRYNARLARDGELRDIDDILDILAVDLLGVVPDDHRIMLATDRGMPVVLDTKLRVSQAYRNIAQRIMGNNVPLMRFDSAGPLAWLMRLMGR</sequence>
<evidence type="ECO:0000256" key="10">
    <source>
        <dbReference type="PIRSR" id="PIRSR003092-1"/>
    </source>
</evidence>
<keyword evidence="6" id="KW-0717">Septation</keyword>
<accession>A0A540VAQ3</accession>
<gene>
    <name evidence="12" type="primary">minD</name>
    <name evidence="12" type="ORF">FKZ61_19495</name>
</gene>
<dbReference type="GO" id="GO:0005524">
    <property type="term" value="F:ATP binding"/>
    <property type="evidence" value="ECO:0007669"/>
    <property type="project" value="UniProtKB-KW"/>
</dbReference>
<dbReference type="EMBL" id="VIGC01000032">
    <property type="protein sequence ID" value="TQE93812.1"/>
    <property type="molecule type" value="Genomic_DNA"/>
</dbReference>
<dbReference type="PANTHER" id="PTHR43384:SF6">
    <property type="entry name" value="SEPTUM SITE-DETERMINING PROTEIN MIND HOMOLOG, CHLOROPLASTIC"/>
    <property type="match status" value="1"/>
</dbReference>
<dbReference type="CDD" id="cd02036">
    <property type="entry name" value="MinD"/>
    <property type="match status" value="1"/>
</dbReference>
<evidence type="ECO:0000256" key="6">
    <source>
        <dbReference type="ARBA" id="ARBA00023210"/>
    </source>
</evidence>
<dbReference type="OrthoDB" id="9773088at2"/>
<dbReference type="PANTHER" id="PTHR43384">
    <property type="entry name" value="SEPTUM SITE-DETERMINING PROTEIN MIND HOMOLOG, CHLOROPLASTIC-RELATED"/>
    <property type="match status" value="1"/>
</dbReference>
<dbReference type="GO" id="GO:0000917">
    <property type="term" value="P:division septum assembly"/>
    <property type="evidence" value="ECO:0007669"/>
    <property type="project" value="UniProtKB-KW"/>
</dbReference>
<evidence type="ECO:0000256" key="3">
    <source>
        <dbReference type="ARBA" id="ARBA00022618"/>
    </source>
</evidence>
<evidence type="ECO:0000256" key="9">
    <source>
        <dbReference type="ARBA" id="ARBA00032845"/>
    </source>
</evidence>
<keyword evidence="13" id="KW-1185">Reference proteome</keyword>
<proteinExistence type="inferred from homology"/>
<dbReference type="GO" id="GO:0016887">
    <property type="term" value="F:ATP hydrolysis activity"/>
    <property type="evidence" value="ECO:0007669"/>
    <property type="project" value="InterPro"/>
</dbReference>
<dbReference type="FunCoup" id="A0A540VAQ3">
    <property type="interactions" value="241"/>
</dbReference>
<evidence type="ECO:0000256" key="2">
    <source>
        <dbReference type="ARBA" id="ARBA00016887"/>
    </source>
</evidence>
<evidence type="ECO:0000259" key="11">
    <source>
        <dbReference type="Pfam" id="PF01656"/>
    </source>
</evidence>
<dbReference type="AlphaFoldDB" id="A0A540VAQ3"/>
<evidence type="ECO:0000256" key="5">
    <source>
        <dbReference type="ARBA" id="ARBA00022840"/>
    </source>
</evidence>